<dbReference type="InterPro" id="IPR039062">
    <property type="entry name" value="SPAT1"/>
</dbReference>
<evidence type="ECO:0000259" key="3">
    <source>
        <dbReference type="Pfam" id="PF15743"/>
    </source>
</evidence>
<dbReference type="Proteomes" id="UP000664940">
    <property type="component" value="Unassembled WGS sequence"/>
</dbReference>
<organism evidence="4 5">
    <name type="scientific">Phyllostomus discolor</name>
    <name type="common">pale spear-nosed bat</name>
    <dbReference type="NCBI Taxonomy" id="89673"/>
    <lineage>
        <taxon>Eukaryota</taxon>
        <taxon>Metazoa</taxon>
        <taxon>Chordata</taxon>
        <taxon>Craniata</taxon>
        <taxon>Vertebrata</taxon>
        <taxon>Euteleostomi</taxon>
        <taxon>Mammalia</taxon>
        <taxon>Eutheria</taxon>
        <taxon>Laurasiatheria</taxon>
        <taxon>Chiroptera</taxon>
        <taxon>Yangochiroptera</taxon>
        <taxon>Phyllostomidae</taxon>
        <taxon>Phyllostominae</taxon>
        <taxon>Phyllostomus</taxon>
    </lineage>
</organism>
<dbReference type="AlphaFoldDB" id="A0A834AHV8"/>
<dbReference type="EMBL" id="JABVXQ010000005">
    <property type="protein sequence ID" value="KAF6111587.1"/>
    <property type="molecule type" value="Genomic_DNA"/>
</dbReference>
<comment type="caution">
    <text evidence="4">The sequence shown here is derived from an EMBL/GenBank/DDBJ whole genome shotgun (WGS) entry which is preliminary data.</text>
</comment>
<gene>
    <name evidence="4" type="ORF">HJG60_017977</name>
</gene>
<feature type="coiled-coil region" evidence="1">
    <location>
        <begin position="198"/>
        <end position="242"/>
    </location>
</feature>
<evidence type="ECO:0000313" key="5">
    <source>
        <dbReference type="Proteomes" id="UP000664940"/>
    </source>
</evidence>
<feature type="region of interest" description="Disordered" evidence="2">
    <location>
        <begin position="1"/>
        <end position="20"/>
    </location>
</feature>
<sequence>MTLQPTEAPSQGEGNTRIRTETQIVPPYALQSELYLLPVMDHFGNIYSVSTISLDGRQTDDGVTEAVEVIHRPVSVTLSKEEPRTDPSFLENALKKPLNKNKEKAGRKEALKENQTLKNEFRNSELPGSLEDSNNDYFSTKKSQFLWKNEDDGVNNIRRHDSQIGKKEYITLPDLKDFPSLPCQGSDVPADFPGITEISSLEIHRRKVIKQIKQVKEERRYLQRIKEELIKVEKQYEQSILRQYRACDSSKKKYFETKKVTASLEEVLVKCQEDLELYYKKLLLQLKAREIKIRLKTIANITNSKNNLILHITEVQCAIDQLKRKSDIQKIKLIIQAKMRKQAISDVSTLKAALTQKNINTSLQLQLESMSIIWSQENYLQQCDEPKEENELQGLSLDLLKKSTK</sequence>
<accession>A0A834AHV8</accession>
<evidence type="ECO:0000256" key="1">
    <source>
        <dbReference type="SAM" id="Coils"/>
    </source>
</evidence>
<reference evidence="4 5" key="1">
    <citation type="journal article" date="2020" name="Nature">
        <title>Six reference-quality genomes reveal evolution of bat adaptations.</title>
        <authorList>
            <person name="Jebb D."/>
            <person name="Huang Z."/>
            <person name="Pippel M."/>
            <person name="Hughes G.M."/>
            <person name="Lavrichenko K."/>
            <person name="Devanna P."/>
            <person name="Winkler S."/>
            <person name="Jermiin L.S."/>
            <person name="Skirmuntt E.C."/>
            <person name="Katzourakis A."/>
            <person name="Burkitt-Gray L."/>
            <person name="Ray D.A."/>
            <person name="Sullivan K.A.M."/>
            <person name="Roscito J.G."/>
            <person name="Kirilenko B.M."/>
            <person name="Davalos L.M."/>
            <person name="Corthals A.P."/>
            <person name="Power M.L."/>
            <person name="Jones G."/>
            <person name="Ransome R.D."/>
            <person name="Dechmann D.K.N."/>
            <person name="Locatelli A.G."/>
            <person name="Puechmaille S.J."/>
            <person name="Fedrigo O."/>
            <person name="Jarvis E.D."/>
            <person name="Hiller M."/>
            <person name="Vernes S.C."/>
            <person name="Myers E.W."/>
            <person name="Teeling E.C."/>
        </authorList>
    </citation>
    <scope>NUCLEOTIDE SEQUENCE [LARGE SCALE GENOMIC DNA]</scope>
    <source>
        <strain evidence="4">Bat1K_MPI-CBG_1</strain>
    </source>
</reference>
<feature type="domain" description="Spermatogenesis-associated protein 1 C-terminal" evidence="3">
    <location>
        <begin position="210"/>
        <end position="357"/>
    </location>
</feature>
<dbReference type="PANTHER" id="PTHR14421:SF3">
    <property type="entry name" value="SPERMATOGENESIS-ASSOCIATED PROTEIN 1"/>
    <property type="match status" value="1"/>
</dbReference>
<name>A0A834AHV8_9CHIR</name>
<evidence type="ECO:0000256" key="2">
    <source>
        <dbReference type="SAM" id="MobiDB-lite"/>
    </source>
</evidence>
<evidence type="ECO:0000313" key="4">
    <source>
        <dbReference type="EMBL" id="KAF6111587.1"/>
    </source>
</evidence>
<dbReference type="InterPro" id="IPR031478">
    <property type="entry name" value="SPATA1_C"/>
</dbReference>
<protein>
    <submittedName>
        <fullName evidence="4">Spermatogenesis associated 1</fullName>
    </submittedName>
</protein>
<feature type="compositionally biased region" description="Polar residues" evidence="2">
    <location>
        <begin position="1"/>
        <end position="14"/>
    </location>
</feature>
<dbReference type="PANTHER" id="PTHR14421">
    <property type="entry name" value="SPERMATOGENESIS-ASSOCIATED PROTEIN 1"/>
    <property type="match status" value="1"/>
</dbReference>
<keyword evidence="1" id="KW-0175">Coiled coil</keyword>
<proteinExistence type="predicted"/>
<dbReference type="Pfam" id="PF15743">
    <property type="entry name" value="SPATA1_C"/>
    <property type="match status" value="1"/>
</dbReference>